<protein>
    <submittedName>
        <fullName evidence="1">Uncharacterized protein</fullName>
    </submittedName>
</protein>
<gene>
    <name evidence="1" type="ORF">LCGC14_2540410</name>
</gene>
<sequence>MNRFFRIPLKDYTLGPLQLRASLIYKYYDRYIVTRQQYYYAAVCYITQLLEHSHDLREFGKKYNGSDYYGQLLESLVKKV</sequence>
<proteinExistence type="predicted"/>
<accession>A0A0F9ARB2</accession>
<organism evidence="1">
    <name type="scientific">marine sediment metagenome</name>
    <dbReference type="NCBI Taxonomy" id="412755"/>
    <lineage>
        <taxon>unclassified sequences</taxon>
        <taxon>metagenomes</taxon>
        <taxon>ecological metagenomes</taxon>
    </lineage>
</organism>
<comment type="caution">
    <text evidence="1">The sequence shown here is derived from an EMBL/GenBank/DDBJ whole genome shotgun (WGS) entry which is preliminary data.</text>
</comment>
<evidence type="ECO:0000313" key="1">
    <source>
        <dbReference type="EMBL" id="KKL11975.1"/>
    </source>
</evidence>
<name>A0A0F9ARB2_9ZZZZ</name>
<reference evidence="1" key="1">
    <citation type="journal article" date="2015" name="Nature">
        <title>Complex archaea that bridge the gap between prokaryotes and eukaryotes.</title>
        <authorList>
            <person name="Spang A."/>
            <person name="Saw J.H."/>
            <person name="Jorgensen S.L."/>
            <person name="Zaremba-Niedzwiedzka K."/>
            <person name="Martijn J."/>
            <person name="Lind A.E."/>
            <person name="van Eijk R."/>
            <person name="Schleper C."/>
            <person name="Guy L."/>
            <person name="Ettema T.J."/>
        </authorList>
    </citation>
    <scope>NUCLEOTIDE SEQUENCE</scope>
</reference>
<dbReference type="EMBL" id="LAZR01041444">
    <property type="protein sequence ID" value="KKL11975.1"/>
    <property type="molecule type" value="Genomic_DNA"/>
</dbReference>
<dbReference type="AlphaFoldDB" id="A0A0F9ARB2"/>